<sequence length="119" mass="13945">MDFCKILNIIFHVTFLNVDVFVITMCYQAIMQLISLCSPMLILERAANDLDEIKKTIARELLVYEDYNLRSAVYESMEFIDEYTMGLNLWNQYPLNVDIVLTFIGFITAYMIAILQFSF</sequence>
<keyword evidence="1" id="KW-0472">Membrane</keyword>
<dbReference type="EMBL" id="NWSH01008162">
    <property type="protein sequence ID" value="PCG62672.1"/>
    <property type="molecule type" value="Genomic_DNA"/>
</dbReference>
<organism evidence="2">
    <name type="scientific">Heliothis virescens</name>
    <name type="common">Tobacco budworm moth</name>
    <dbReference type="NCBI Taxonomy" id="7102"/>
    <lineage>
        <taxon>Eukaryota</taxon>
        <taxon>Metazoa</taxon>
        <taxon>Ecdysozoa</taxon>
        <taxon>Arthropoda</taxon>
        <taxon>Hexapoda</taxon>
        <taxon>Insecta</taxon>
        <taxon>Pterygota</taxon>
        <taxon>Neoptera</taxon>
        <taxon>Endopterygota</taxon>
        <taxon>Lepidoptera</taxon>
        <taxon>Glossata</taxon>
        <taxon>Ditrysia</taxon>
        <taxon>Noctuoidea</taxon>
        <taxon>Noctuidae</taxon>
        <taxon>Heliothinae</taxon>
        <taxon>Heliothis</taxon>
    </lineage>
</organism>
<reference evidence="2" key="1">
    <citation type="submission" date="2017-09" db="EMBL/GenBank/DDBJ databases">
        <title>Contemporary evolution of a Lepidopteran species, Heliothis virescens, in response to modern agricultural practices.</title>
        <authorList>
            <person name="Fritz M.L."/>
            <person name="Deyonke A.M."/>
            <person name="Papanicolaou A."/>
            <person name="Micinski S."/>
            <person name="Westbrook J."/>
            <person name="Gould F."/>
        </authorList>
    </citation>
    <scope>NUCLEOTIDE SEQUENCE [LARGE SCALE GENOMIC DNA]</scope>
    <source>
        <strain evidence="2">HvINT-</strain>
        <tissue evidence="2">Whole body</tissue>
    </source>
</reference>
<name>A0A2A4IU19_HELVI</name>
<protein>
    <recommendedName>
        <fullName evidence="3">Gustatory receptor</fullName>
    </recommendedName>
</protein>
<accession>A0A2A4IU19</accession>
<dbReference type="AlphaFoldDB" id="A0A2A4IU19"/>
<comment type="caution">
    <text evidence="2">The sequence shown here is derived from an EMBL/GenBank/DDBJ whole genome shotgun (WGS) entry which is preliminary data.</text>
</comment>
<evidence type="ECO:0008006" key="3">
    <source>
        <dbReference type="Google" id="ProtNLM"/>
    </source>
</evidence>
<evidence type="ECO:0000313" key="2">
    <source>
        <dbReference type="EMBL" id="PCG62672.1"/>
    </source>
</evidence>
<proteinExistence type="predicted"/>
<keyword evidence="1" id="KW-0812">Transmembrane</keyword>
<keyword evidence="1" id="KW-1133">Transmembrane helix</keyword>
<evidence type="ECO:0000256" key="1">
    <source>
        <dbReference type="SAM" id="Phobius"/>
    </source>
</evidence>
<feature type="transmembrane region" description="Helical" evidence="1">
    <location>
        <begin position="95"/>
        <end position="117"/>
    </location>
</feature>
<feature type="transmembrane region" description="Helical" evidence="1">
    <location>
        <begin position="6"/>
        <end position="30"/>
    </location>
</feature>
<gene>
    <name evidence="2" type="ORF">B5V51_13921</name>
</gene>